<dbReference type="RefSeq" id="WP_039457977.1">
    <property type="nucleotide sequence ID" value="NZ_JSWE01000162.1"/>
</dbReference>
<sequence length="80" mass="9350">MHFHIYVNDKLGQELDILAKITGKKRNKIVSEAIEEWVKSRRKKSWPKEIADFQGISSIPSSFSFEQSRSELIQPKDNIF</sequence>
<evidence type="ECO:0000313" key="2">
    <source>
        <dbReference type="Proteomes" id="UP000031258"/>
    </source>
</evidence>
<gene>
    <name evidence="1" type="ORF">NF27_GP00120</name>
</gene>
<dbReference type="EMBL" id="JSWE01000162">
    <property type="protein sequence ID" value="KIE04686.1"/>
    <property type="molecule type" value="Genomic_DNA"/>
</dbReference>
<dbReference type="OrthoDB" id="9154579at2"/>
<dbReference type="AlphaFoldDB" id="A0A0C1MXP2"/>
<evidence type="ECO:0000313" key="1">
    <source>
        <dbReference type="EMBL" id="KIE04686.1"/>
    </source>
</evidence>
<name>A0A0C1MXP2_9RICK</name>
<accession>A0A0C1MXP2</accession>
<proteinExistence type="predicted"/>
<comment type="caution">
    <text evidence="1">The sequence shown here is derived from an EMBL/GenBank/DDBJ whole genome shotgun (WGS) entry which is preliminary data.</text>
</comment>
<evidence type="ECO:0008006" key="3">
    <source>
        <dbReference type="Google" id="ProtNLM"/>
    </source>
</evidence>
<organism evidence="1 2">
    <name type="scientific">Candidatus Jidaibacter acanthamoebae</name>
    <dbReference type="NCBI Taxonomy" id="86105"/>
    <lineage>
        <taxon>Bacteria</taxon>
        <taxon>Pseudomonadati</taxon>
        <taxon>Pseudomonadota</taxon>
        <taxon>Alphaproteobacteria</taxon>
        <taxon>Rickettsiales</taxon>
        <taxon>Candidatus Midichloriaceae</taxon>
        <taxon>Candidatus Jidaibacter</taxon>
    </lineage>
</organism>
<reference evidence="1 2" key="1">
    <citation type="submission" date="2014-11" db="EMBL/GenBank/DDBJ databases">
        <title>A Rickettsiales Symbiont of Amoebae With Ancient Features.</title>
        <authorList>
            <person name="Schulz F."/>
            <person name="Martijn J."/>
            <person name="Wascher F."/>
            <person name="Kostanjsek R."/>
            <person name="Ettema T.J."/>
            <person name="Horn M."/>
        </authorList>
    </citation>
    <scope>NUCLEOTIDE SEQUENCE [LARGE SCALE GENOMIC DNA]</scope>
    <source>
        <strain evidence="1 2">UWC36</strain>
    </source>
</reference>
<dbReference type="Proteomes" id="UP000031258">
    <property type="component" value="Unassembled WGS sequence"/>
</dbReference>
<protein>
    <recommendedName>
        <fullName evidence="3">Ribbon-helix-helix protein CopG domain-containing protein</fullName>
    </recommendedName>
</protein>
<keyword evidence="2" id="KW-1185">Reference proteome</keyword>
<dbReference type="STRING" id="86105.NF27_GP00120"/>